<dbReference type="InterPro" id="IPR025526">
    <property type="entry name" value="DsrC-like_dom_sf"/>
</dbReference>
<dbReference type="PIRSF" id="PIRSF006223">
    <property type="entry name" value="DsrC_TusE"/>
    <property type="match status" value="1"/>
</dbReference>
<evidence type="ECO:0000313" key="4">
    <source>
        <dbReference type="EMBL" id="BAS67103.1"/>
    </source>
</evidence>
<dbReference type="AlphaFoldDB" id="A0A0N7KB59"/>
<dbReference type="PANTHER" id="PTHR37010">
    <property type="entry name" value="SULFURTRANSFERASE TUSE"/>
    <property type="match status" value="1"/>
</dbReference>
<dbReference type="InterPro" id="IPR043163">
    <property type="entry name" value="DsrC-like_N"/>
</dbReference>
<organism evidence="4 5">
    <name type="scientific">endosymbiont of Bathymodiolus septemdierum str. Myojin knoll</name>
    <dbReference type="NCBI Taxonomy" id="1303921"/>
    <lineage>
        <taxon>Bacteria</taxon>
        <taxon>Pseudomonadati</taxon>
        <taxon>Pseudomonadota</taxon>
        <taxon>Gammaproteobacteria</taxon>
        <taxon>sulfur-oxidizing symbionts</taxon>
    </lineage>
</organism>
<keyword evidence="2" id="KW-0963">Cytoplasm</keyword>
<accession>A0A0N7KB59</accession>
<comment type="subcellular location">
    <subcellularLocation>
        <location evidence="1">Cytoplasm</location>
    </subcellularLocation>
</comment>
<dbReference type="GO" id="GO:0097163">
    <property type="term" value="F:sulfur carrier activity"/>
    <property type="evidence" value="ECO:0007669"/>
    <property type="project" value="TreeGrafter"/>
</dbReference>
<dbReference type="GO" id="GO:0016740">
    <property type="term" value="F:transferase activity"/>
    <property type="evidence" value="ECO:0007669"/>
    <property type="project" value="UniProtKB-KW"/>
</dbReference>
<keyword evidence="3 4" id="KW-0808">Transferase</keyword>
<dbReference type="EMBL" id="AP013042">
    <property type="protein sequence ID" value="BAS67103.1"/>
    <property type="molecule type" value="Genomic_DNA"/>
</dbReference>
<reference evidence="4 5" key="2">
    <citation type="journal article" date="2016" name="ISME J.">
        <title>Heterogeneous composition of key metabolic gene clusters in a vent mussel symbiont population.</title>
        <authorList>
            <person name="Ikuta T."/>
            <person name="Takaki Y."/>
            <person name="Nagai Y."/>
            <person name="Shimamura S."/>
            <person name="Tsuda M."/>
            <person name="Kawagucci S."/>
            <person name="Aoki Y."/>
            <person name="Inoue K."/>
            <person name="Teruya M."/>
            <person name="Satou K."/>
            <person name="Teruya K."/>
            <person name="Shimoji M."/>
            <person name="Tamotsu H."/>
            <person name="Hirano T."/>
            <person name="Maruyama T."/>
            <person name="Yoshida T."/>
        </authorList>
    </citation>
    <scope>NUCLEOTIDE SEQUENCE [LARGE SCALE GENOMIC DNA]</scope>
    <source>
        <strain evidence="4 5">Myojin Knoll</strain>
    </source>
</reference>
<dbReference type="Gene3D" id="3.30.1420.10">
    <property type="match status" value="1"/>
</dbReference>
<dbReference type="KEGG" id="ebh:BSEPE_0079"/>
<dbReference type="InterPro" id="IPR007453">
    <property type="entry name" value="DsrC/TusE"/>
</dbReference>
<dbReference type="Pfam" id="PF04358">
    <property type="entry name" value="DsrC"/>
    <property type="match status" value="1"/>
</dbReference>
<dbReference type="Gene3D" id="1.10.10.370">
    <property type="entry name" value="DsrC-like protein, C-terminal domain"/>
    <property type="match status" value="1"/>
</dbReference>
<comment type="similarity">
    <text evidence="3">Belongs to the dsrC/tusE family.</text>
</comment>
<dbReference type="SUPFAM" id="SSF69721">
    <property type="entry name" value="DsrC, the gamma subunit of dissimilatory sulfite reductase"/>
    <property type="match status" value="1"/>
</dbReference>
<dbReference type="OrthoDB" id="9786347at2"/>
<sequence length="111" mass="12875">MNINNKEIELDTEGYLVHPEDWDKEVALELAKSENITLTDEYWPIFNFMRIYYSEHGAAPDVRHTAKQMGVDLGVDKKVAKTKLFEMFPYGYVKQTCKIAGMRRPRGWSTG</sequence>
<dbReference type="NCBIfam" id="TIGR03342">
    <property type="entry name" value="dsrC_tusE_dsvC"/>
    <property type="match status" value="1"/>
</dbReference>
<dbReference type="PANTHER" id="PTHR37010:SF1">
    <property type="entry name" value="SULFURTRANSFERASE TUSE"/>
    <property type="match status" value="1"/>
</dbReference>
<reference evidence="4 5" key="1">
    <citation type="journal article" date="2000" name="Mar. Ecol. Prog. Ser.">
        <title>Phylogenetic characterization of endosymbionts in three hydrothermal vent mussels: influence on host distributions.</title>
        <authorList>
            <person name="Fujiwara Y."/>
            <person name="Takai K."/>
            <person name="Uematsu K."/>
            <person name="Tsuchida S."/>
            <person name="Hunt J.C."/>
            <person name="Hashimoto J."/>
        </authorList>
    </citation>
    <scope>NUCLEOTIDE SEQUENCE [LARGE SCALE GENOMIC DNA]</scope>
    <source>
        <strain evidence="4 5">Myojin Knoll</strain>
    </source>
</reference>
<protein>
    <recommendedName>
        <fullName evidence="3">Sulfurtransferase</fullName>
        <ecNumber evidence="3">2.8.1.-</ecNumber>
    </recommendedName>
</protein>
<evidence type="ECO:0000256" key="3">
    <source>
        <dbReference type="PIRNR" id="PIRNR006223"/>
    </source>
</evidence>
<dbReference type="STRING" id="1303921.BSEPE_0079"/>
<evidence type="ECO:0000256" key="2">
    <source>
        <dbReference type="ARBA" id="ARBA00022490"/>
    </source>
</evidence>
<name>A0A0N7KB59_9GAMM</name>
<proteinExistence type="inferred from homology"/>
<dbReference type="Proteomes" id="UP000067399">
    <property type="component" value="Chromosome"/>
</dbReference>
<dbReference type="InterPro" id="IPR042072">
    <property type="entry name" value="DsrC-like_C"/>
</dbReference>
<dbReference type="GO" id="GO:0002143">
    <property type="term" value="P:tRNA wobble position uridine thiolation"/>
    <property type="evidence" value="ECO:0007669"/>
    <property type="project" value="TreeGrafter"/>
</dbReference>
<gene>
    <name evidence="4" type="ORF">BSEPE_0079</name>
</gene>
<keyword evidence="5" id="KW-1185">Reference proteome</keyword>
<evidence type="ECO:0000313" key="5">
    <source>
        <dbReference type="Proteomes" id="UP000067399"/>
    </source>
</evidence>
<dbReference type="EC" id="2.8.1.-" evidence="3"/>
<dbReference type="RefSeq" id="WP_066042432.1">
    <property type="nucleotide sequence ID" value="NZ_AP013042.1"/>
</dbReference>
<evidence type="ECO:0000256" key="1">
    <source>
        <dbReference type="ARBA" id="ARBA00004496"/>
    </source>
</evidence>
<dbReference type="GO" id="GO:0005737">
    <property type="term" value="C:cytoplasm"/>
    <property type="evidence" value="ECO:0007669"/>
    <property type="project" value="UniProtKB-SubCell"/>
</dbReference>
<comment type="function">
    <text evidence="3">Part of a sulfur-relay system.</text>
</comment>